<dbReference type="InterPro" id="IPR046700">
    <property type="entry name" value="DUF6570"/>
</dbReference>
<feature type="region of interest" description="Disordered" evidence="3">
    <location>
        <begin position="1708"/>
        <end position="1733"/>
    </location>
</feature>
<feature type="coiled-coil region" evidence="2">
    <location>
        <begin position="734"/>
        <end position="761"/>
    </location>
</feature>
<keyword evidence="1" id="KW-0227">DNA damage</keyword>
<dbReference type="InterPro" id="IPR027417">
    <property type="entry name" value="P-loop_NTPase"/>
</dbReference>
<dbReference type="Pfam" id="PF05970">
    <property type="entry name" value="PIF1"/>
    <property type="match status" value="1"/>
</dbReference>
<dbReference type="Proteomes" id="UP001152797">
    <property type="component" value="Unassembled WGS sequence"/>
</dbReference>
<feature type="domain" description="OTU" evidence="4">
    <location>
        <begin position="5"/>
        <end position="130"/>
    </location>
</feature>
<dbReference type="InterPro" id="IPR025476">
    <property type="entry name" value="Helitron_helicase-like"/>
</dbReference>
<sequence>APKTMSVVKVAGDGDCLFHSLAFFDASDGGALRIDVADFMEARAAEQNGFEDAWFREASKLRASKWGGHTAIIAYSLMKNTRVIVHTHRAEARHVIVEEVSHGSIFGYAAMPVQHILYNGTDHYDAFIEIADFTGMVPAWPQPPPPMYFSSAGDEFPPLSAGAQSSGASGKNGFNAPRPPKKGKSRGKANGNKGSAEAEASMSATPVATQHDHEDEEDDENQPGFMDALLNIPVAESSLHPHRQVEDLIKDLAERRLREHPTIPPDEPLTSADAGRLWPNVFCAFKDCRWAERLGTEEQLKQHLEEEHETDLKTITRHMLRGMAPDAMYSAYNQAIAERCRSQAPIAGASLDRTALYSFADASRGNKVEALICWCCGCIHPRVEDVEDKGPIKWHQPLQRSDSTGELRFLNQPLQSVKELLGLKPYLTKYNAVEPHQQVKLTDHENFEDWRVTLPELDDGVLLCCPEDCWCSEPHEDPRGLCEHCWLPICTGCFDHLSEAKLPPLSYANDMWTGYGLEMIYERKVTAIELLCASPCLTSMVLLSMESKHRQEPRTAVFDEQAHMARHRFGARGNAITFPLPVEALLQQLTAHIERPDADEAVPRSGKQLCEVFRVILKTNKTGKTTEEEVKPLIHQARVRRQVVVDLIMEMKRLGHPSFINLDNAKVQEKAVELPEDGVPPEVLRIIEEEMGNDDAPMDSKLQPQKAATPCDAPELDIAAAGKTFAAQRPRTVVAEGQDQRDAQEAEKLALENLVADLKDDGVRAGLETYEVRAGNQLMDMFRPGYWAIAYCFLFKHATAGPDVVHTIKTEQAEMEPSRRKKGNERAPEVSIQAWAASMQRQAAAQFRRDWNFSPTLWNYLFRTRINLEPNAYMFMKLDEDGGGRRMMTIPEIQAATQEVYRQLYLGMYLDTSNELKPVNGDLNKVSYVPGLSVGAHHVLNNLQARTRKVPGTHAVRSTMRHQTHANRICYGTPLFITFSPSEKDSALAIRMGRVRQSDPAIAGDDNKSMYSREKPELDVEFCRLSPERLAEVFASFGLRNLYTLSCKELPDYETRRALLARDPLACVYAFYVLVGLAFRHIFGLKFCPKCPDCVCSNNPCMDAFGSSTTARGGVFGRIDAVYASLECQRCGAYHLHGQFFLECFHQFRSLKDLVEMGQEPLLELLRKYSDYSAHVRRMIYEHPEEWEDKREEIEAQWPEYKQSTLMPSRPQYQRDPHKAAADWRLASFSDVEVLQMHKQHHVHIADSKGIRQPLNHCKEKDMPHKGKRSMVGLPWGPCNDPNLNGNHPALLSALRCNGDVQLPYRFPITEDTHNHKLCREKCHEQMTLEQLVRDAQITQAAQAGYACDYQNKRAQIANQETKEMMKGQQHLYEDLKDNKAGYYGARTVKRLITDCYGRGIVRGAVETTNLNIMSEHADPTAAETVKTAQVTEISLHHPLKLLDHIAAEKPWPKESCKAIVDKRNPIRRKLTECPPWTAYGDRGNRPEVHGLSAYDFARHFQMKQAKYPFSLKKHSQCPEKYHAELTGKGIEKLEENATAGKKLLAGMDYVIKEAGGEDWLPLGDGKLVQAYRHDWIIARRLWPYVPVIFGAQSGRTKAGQAARLLVLFFPWVNNIEDASPNVPFINELVGPKADYTEVLLRHAERVGFPTETAKHQVLNFVFAFCLPRQLRPTDGLEENSGNEDMEDELVDFHLEGDDLLAATRTHVRGNGLKPTEDEDSIDSQAEEVQEAAPAPTTRLYDMTMHMFGLSSAIWQGPSSGTNEAAYQRHEEMLRSAGAADIDRVLALQAAKASCNSEKKAKKSAGLVANVLEPELEAQSGAGPAGPREESMREEGLEPLRYLLHGPPGTGKSHAVKLLTELFEVAGYKKGIDYEFVAFQATNAVDLAGKTIHDAIGLNCNPRSFDKAVSPEKAQQMANWRWVFIDEISLAPANLLAVLDQRLRQVKPRTDPWKFAASAESADSAGEARPFGGVNVIFIGDFKQLPPPQGGYLANVPHHLRVGPNDSSKPPDALVDAGQRLMWEDCQGVVELTERERCKDPWWNEVNDETRACRLSDKNYNYLHGIPVEGCQLSAEERASRRRVITGPEDPRLRLPRFEEAPVIVANNDAKYQINKDRAMKYAKDANAELLWSQATDVASSDALKADVCDRDRKIKWLTYHDKDTGNLPGMLPLAIGMRVALTEHLDRPKQLLRGTVGIVHSWEWLPNNLRPSVVYIKFEGATWQLEGTNEPGEPEQLPLIPAYAMTAHASEGKTLPAVLLDLQVDKRVDPTIGTVATTRVRSRDDVLILRPFPKWLFQRGLTKQGPDLLLQKLRGEAIDWAAVREATRPCATCRECQQILPMDAYAFEQWELIRANKAGMCRRCKDGVVSKRRRKVEGDGLEKHECLGCNTLKIAEAFPRAQLAQEEQPDFAPEMVTMPTAGILCLACQEEIRQQKNRQWTGSFACRVCHKIFLTTVAAGKKEGRNCLNCASRNTQDRKKGEQTCRGCKRKFTAPPAADGKRPPRNCPDCRRY</sequence>
<comment type="similarity">
    <text evidence="1">Belongs to the helicase family.</text>
</comment>
<gene>
    <name evidence="5" type="ORF">C1SCF055_LOCUS35888</name>
</gene>
<dbReference type="EMBL" id="CAMXCT010004876">
    <property type="protein sequence ID" value="CAI4010636.1"/>
    <property type="molecule type" value="Genomic_DNA"/>
</dbReference>
<keyword evidence="1" id="KW-0547">Nucleotide-binding</keyword>
<comment type="cofactor">
    <cofactor evidence="1">
        <name>Mg(2+)</name>
        <dbReference type="ChEBI" id="CHEBI:18420"/>
    </cofactor>
</comment>
<dbReference type="Pfam" id="PF20209">
    <property type="entry name" value="DUF6570"/>
    <property type="match status" value="1"/>
</dbReference>
<keyword evidence="1 6" id="KW-0347">Helicase</keyword>
<dbReference type="PANTHER" id="PTHR47642">
    <property type="entry name" value="ATP-DEPENDENT DNA HELICASE"/>
    <property type="match status" value="1"/>
</dbReference>
<evidence type="ECO:0000256" key="1">
    <source>
        <dbReference type="RuleBase" id="RU363044"/>
    </source>
</evidence>
<keyword evidence="1" id="KW-0067">ATP-binding</keyword>
<keyword evidence="7" id="KW-1185">Reference proteome</keyword>
<evidence type="ECO:0000313" key="6">
    <source>
        <dbReference type="EMBL" id="CAL4797948.1"/>
    </source>
</evidence>
<evidence type="ECO:0000256" key="3">
    <source>
        <dbReference type="SAM" id="MobiDB-lite"/>
    </source>
</evidence>
<keyword evidence="1" id="KW-0234">DNA repair</keyword>
<evidence type="ECO:0000256" key="2">
    <source>
        <dbReference type="SAM" id="Coils"/>
    </source>
</evidence>
<evidence type="ECO:0000313" key="5">
    <source>
        <dbReference type="EMBL" id="CAI4010636.1"/>
    </source>
</evidence>
<dbReference type="GO" id="GO:0043139">
    <property type="term" value="F:5'-3' DNA helicase activity"/>
    <property type="evidence" value="ECO:0007669"/>
    <property type="project" value="UniProtKB-EC"/>
</dbReference>
<keyword evidence="1" id="KW-0233">DNA recombination</keyword>
<dbReference type="InterPro" id="IPR051055">
    <property type="entry name" value="PIF1_helicase"/>
</dbReference>
<evidence type="ECO:0000313" key="7">
    <source>
        <dbReference type="Proteomes" id="UP001152797"/>
    </source>
</evidence>
<dbReference type="EMBL" id="CAMXCT030004876">
    <property type="protein sequence ID" value="CAL4797948.1"/>
    <property type="molecule type" value="Genomic_DNA"/>
</dbReference>
<dbReference type="InterPro" id="IPR003323">
    <property type="entry name" value="OTU_dom"/>
</dbReference>
<feature type="compositionally biased region" description="Low complexity" evidence="3">
    <location>
        <begin position="160"/>
        <end position="169"/>
    </location>
</feature>
<dbReference type="Pfam" id="PF14214">
    <property type="entry name" value="Helitron_like_N"/>
    <property type="match status" value="1"/>
</dbReference>
<keyword evidence="1" id="KW-0378">Hydrolase</keyword>
<proteinExistence type="inferred from homology"/>
<comment type="catalytic activity">
    <reaction evidence="1">
        <text>ATP + H2O = ADP + phosphate + H(+)</text>
        <dbReference type="Rhea" id="RHEA:13065"/>
        <dbReference type="ChEBI" id="CHEBI:15377"/>
        <dbReference type="ChEBI" id="CHEBI:15378"/>
        <dbReference type="ChEBI" id="CHEBI:30616"/>
        <dbReference type="ChEBI" id="CHEBI:43474"/>
        <dbReference type="ChEBI" id="CHEBI:456216"/>
        <dbReference type="EC" id="5.6.2.3"/>
    </reaction>
</comment>
<dbReference type="GO" id="GO:0016787">
    <property type="term" value="F:hydrolase activity"/>
    <property type="evidence" value="ECO:0007669"/>
    <property type="project" value="UniProtKB-KW"/>
</dbReference>
<reference evidence="6 7" key="2">
    <citation type="submission" date="2024-05" db="EMBL/GenBank/DDBJ databases">
        <authorList>
            <person name="Chen Y."/>
            <person name="Shah S."/>
            <person name="Dougan E. K."/>
            <person name="Thang M."/>
            <person name="Chan C."/>
        </authorList>
    </citation>
    <scope>NUCLEOTIDE SEQUENCE [LARGE SCALE GENOMIC DNA]</scope>
</reference>
<dbReference type="GO" id="GO:0000723">
    <property type="term" value="P:telomere maintenance"/>
    <property type="evidence" value="ECO:0007669"/>
    <property type="project" value="InterPro"/>
</dbReference>
<name>A0A9P1DJD1_9DINO</name>
<dbReference type="EC" id="5.6.2.3" evidence="1"/>
<organism evidence="5">
    <name type="scientific">Cladocopium goreaui</name>
    <dbReference type="NCBI Taxonomy" id="2562237"/>
    <lineage>
        <taxon>Eukaryota</taxon>
        <taxon>Sar</taxon>
        <taxon>Alveolata</taxon>
        <taxon>Dinophyceae</taxon>
        <taxon>Suessiales</taxon>
        <taxon>Symbiodiniaceae</taxon>
        <taxon>Cladocopium</taxon>
    </lineage>
</organism>
<dbReference type="SMART" id="SM00382">
    <property type="entry name" value="AAA"/>
    <property type="match status" value="1"/>
</dbReference>
<dbReference type="Gene3D" id="3.40.50.300">
    <property type="entry name" value="P-loop containing nucleotide triphosphate hydrolases"/>
    <property type="match status" value="1"/>
</dbReference>
<accession>A0A9P1DJD1</accession>
<feature type="non-terminal residue" evidence="5">
    <location>
        <position position="2514"/>
    </location>
</feature>
<evidence type="ECO:0000259" key="4">
    <source>
        <dbReference type="PROSITE" id="PS50802"/>
    </source>
</evidence>
<dbReference type="GO" id="GO:0005524">
    <property type="term" value="F:ATP binding"/>
    <property type="evidence" value="ECO:0007669"/>
    <property type="project" value="UniProtKB-KW"/>
</dbReference>
<dbReference type="EMBL" id="CAMXCT020004876">
    <property type="protein sequence ID" value="CAL1164011.1"/>
    <property type="molecule type" value="Genomic_DNA"/>
</dbReference>
<dbReference type="OrthoDB" id="429210at2759"/>
<keyword evidence="2" id="KW-0175">Coiled coil</keyword>
<feature type="compositionally biased region" description="Acidic residues" evidence="3">
    <location>
        <begin position="1717"/>
        <end position="1730"/>
    </location>
</feature>
<dbReference type="PROSITE" id="PS50802">
    <property type="entry name" value="OTU"/>
    <property type="match status" value="1"/>
</dbReference>
<dbReference type="CDD" id="cd22744">
    <property type="entry name" value="OTU"/>
    <property type="match status" value="1"/>
</dbReference>
<dbReference type="Gene3D" id="3.90.70.80">
    <property type="match status" value="1"/>
</dbReference>
<protein>
    <recommendedName>
        <fullName evidence="1">ATP-dependent DNA helicase</fullName>
        <ecNumber evidence="1">5.6.2.3</ecNumber>
    </recommendedName>
</protein>
<dbReference type="SUPFAM" id="SSF52540">
    <property type="entry name" value="P-loop containing nucleoside triphosphate hydrolases"/>
    <property type="match status" value="2"/>
</dbReference>
<dbReference type="InterPro" id="IPR010285">
    <property type="entry name" value="DNA_helicase_pif1-like_DEAD"/>
</dbReference>
<feature type="region of interest" description="Disordered" evidence="3">
    <location>
        <begin position="148"/>
        <end position="224"/>
    </location>
</feature>
<dbReference type="GO" id="GO:0006281">
    <property type="term" value="P:DNA repair"/>
    <property type="evidence" value="ECO:0007669"/>
    <property type="project" value="UniProtKB-KW"/>
</dbReference>
<comment type="caution">
    <text evidence="5">The sequence shown here is derived from an EMBL/GenBank/DDBJ whole genome shotgun (WGS) entry which is preliminary data.</text>
</comment>
<reference evidence="5" key="1">
    <citation type="submission" date="2022-10" db="EMBL/GenBank/DDBJ databases">
        <authorList>
            <person name="Chen Y."/>
            <person name="Dougan E. K."/>
            <person name="Chan C."/>
            <person name="Rhodes N."/>
            <person name="Thang M."/>
        </authorList>
    </citation>
    <scope>NUCLEOTIDE SEQUENCE</scope>
</reference>
<dbReference type="GO" id="GO:0006310">
    <property type="term" value="P:DNA recombination"/>
    <property type="evidence" value="ECO:0007669"/>
    <property type="project" value="UniProtKB-KW"/>
</dbReference>
<dbReference type="InterPro" id="IPR003593">
    <property type="entry name" value="AAA+_ATPase"/>
</dbReference>